<protein>
    <submittedName>
        <fullName evidence="1">Uncharacterized protein</fullName>
    </submittedName>
</protein>
<dbReference type="RefSeq" id="XP_033393558.1">
    <property type="nucleotide sequence ID" value="XM_033543491.1"/>
</dbReference>
<evidence type="ECO:0000313" key="2">
    <source>
        <dbReference type="Proteomes" id="UP000799438"/>
    </source>
</evidence>
<evidence type="ECO:0000313" key="1">
    <source>
        <dbReference type="EMBL" id="KAF2137843.1"/>
    </source>
</evidence>
<dbReference type="SUPFAM" id="SSF52047">
    <property type="entry name" value="RNI-like"/>
    <property type="match status" value="1"/>
</dbReference>
<sequence length="464" mass="51685">MSSACGHVISIPYTFDGLALLAELSTWKKIADKITTIRFRVDPPNVFGLSVCDKPAYWTEREEWAEKTLDECAELLFKECEEYQQKLSELESMMAADDDIRMLTVALGNLRNLTAIDNENVMSYEGMVYDKFQHVPYQEIIATGDADFNHFERVPTPYRILGRPLEKAQTTAMSRLTWSLGKAIHASEAKPTTLKWAKADLWADTAGAAALWSVQPLASAATLTTLVLHLSSESVSSAPDDWNIAQSGDNLASALCSMPLLETLVLQGSLTGAFHTNTLGPILRKLKASHLRHLVLHALPIEKAADMVHFVLTHKETLESVGLIQLCLITDKYLGGLRWKEIFNTLRQVRNLHEIDFKQLFELDEAGWYMIQFYADIRKVVNVAPSSVGGDNRYAVGSDSFNVERSNLPTGSSLSAALESMNDNSRLVRFEYTDLVGGDDPLWARIRGGLFPTAIRETAEQHFG</sequence>
<proteinExistence type="predicted"/>
<dbReference type="AlphaFoldDB" id="A0A6A6B392"/>
<gene>
    <name evidence="1" type="ORF">K452DRAFT_311982</name>
</gene>
<dbReference type="Proteomes" id="UP000799438">
    <property type="component" value="Unassembled WGS sequence"/>
</dbReference>
<dbReference type="EMBL" id="ML995499">
    <property type="protein sequence ID" value="KAF2137843.1"/>
    <property type="molecule type" value="Genomic_DNA"/>
</dbReference>
<dbReference type="GeneID" id="54300988"/>
<accession>A0A6A6B392</accession>
<keyword evidence="2" id="KW-1185">Reference proteome</keyword>
<name>A0A6A6B392_9PEZI</name>
<reference evidence="1" key="1">
    <citation type="journal article" date="2020" name="Stud. Mycol.">
        <title>101 Dothideomycetes genomes: a test case for predicting lifestyles and emergence of pathogens.</title>
        <authorList>
            <person name="Haridas S."/>
            <person name="Albert R."/>
            <person name="Binder M."/>
            <person name="Bloem J."/>
            <person name="Labutti K."/>
            <person name="Salamov A."/>
            <person name="Andreopoulos B."/>
            <person name="Baker S."/>
            <person name="Barry K."/>
            <person name="Bills G."/>
            <person name="Bluhm B."/>
            <person name="Cannon C."/>
            <person name="Castanera R."/>
            <person name="Culley D."/>
            <person name="Daum C."/>
            <person name="Ezra D."/>
            <person name="Gonzalez J."/>
            <person name="Henrissat B."/>
            <person name="Kuo A."/>
            <person name="Liang C."/>
            <person name="Lipzen A."/>
            <person name="Lutzoni F."/>
            <person name="Magnuson J."/>
            <person name="Mondo S."/>
            <person name="Nolan M."/>
            <person name="Ohm R."/>
            <person name="Pangilinan J."/>
            <person name="Park H.-J."/>
            <person name="Ramirez L."/>
            <person name="Alfaro M."/>
            <person name="Sun H."/>
            <person name="Tritt A."/>
            <person name="Yoshinaga Y."/>
            <person name="Zwiers L.-H."/>
            <person name="Turgeon B."/>
            <person name="Goodwin S."/>
            <person name="Spatafora J."/>
            <person name="Crous P."/>
            <person name="Grigoriev I."/>
        </authorList>
    </citation>
    <scope>NUCLEOTIDE SEQUENCE</scope>
    <source>
        <strain evidence="1">CBS 121167</strain>
    </source>
</reference>
<organism evidence="1 2">
    <name type="scientific">Aplosporella prunicola CBS 121167</name>
    <dbReference type="NCBI Taxonomy" id="1176127"/>
    <lineage>
        <taxon>Eukaryota</taxon>
        <taxon>Fungi</taxon>
        <taxon>Dikarya</taxon>
        <taxon>Ascomycota</taxon>
        <taxon>Pezizomycotina</taxon>
        <taxon>Dothideomycetes</taxon>
        <taxon>Dothideomycetes incertae sedis</taxon>
        <taxon>Botryosphaeriales</taxon>
        <taxon>Aplosporellaceae</taxon>
        <taxon>Aplosporella</taxon>
    </lineage>
</organism>